<evidence type="ECO:0000313" key="2">
    <source>
        <dbReference type="Proteomes" id="UP000242502"/>
    </source>
</evidence>
<dbReference type="EMBL" id="MDLC01000025">
    <property type="protein sequence ID" value="ODS23556.1"/>
    <property type="molecule type" value="Genomic_DNA"/>
</dbReference>
<reference evidence="1 2" key="1">
    <citation type="journal article" date="2016" name="Appl. Environ. Microbiol.">
        <title>Lack of Overt Genome Reduction in the Bryostatin-Producing Bryozoan Symbiont "Candidatus Endobugula sertula".</title>
        <authorList>
            <person name="Miller I.J."/>
            <person name="Vanee N."/>
            <person name="Fong S.S."/>
            <person name="Lim-Fong G.E."/>
            <person name="Kwan J.C."/>
        </authorList>
    </citation>
    <scope>NUCLEOTIDE SEQUENCE [LARGE SCALE GENOMIC DNA]</scope>
    <source>
        <strain evidence="1">AB1-4</strain>
    </source>
</reference>
<sequence>MGNNENNQEMVEVVTSEQLDELEDVMNRGLAEGNVSAKTMEHIEHLLDVITMAEHRGVPVRFVRDESASDEVKIAC</sequence>
<dbReference type="Proteomes" id="UP000242502">
    <property type="component" value="Unassembled WGS sequence"/>
</dbReference>
<protein>
    <submittedName>
        <fullName evidence="1">Uncharacterized protein</fullName>
    </submittedName>
</protein>
<dbReference type="STRING" id="62101.AB835_08055"/>
<accession>A0A1D2QPQ2</accession>
<proteinExistence type="predicted"/>
<evidence type="ECO:0000313" key="1">
    <source>
        <dbReference type="EMBL" id="ODS23556.1"/>
    </source>
</evidence>
<name>A0A1D2QPQ2_9GAMM</name>
<dbReference type="AlphaFoldDB" id="A0A1D2QPQ2"/>
<comment type="caution">
    <text evidence="1">The sequence shown here is derived from an EMBL/GenBank/DDBJ whole genome shotgun (WGS) entry which is preliminary data.</text>
</comment>
<gene>
    <name evidence="1" type="ORF">AB835_08055</name>
</gene>
<organism evidence="1 2">
    <name type="scientific">Candidatus Endobugula sertula</name>
    <name type="common">Bugula neritina bacterial symbiont</name>
    <dbReference type="NCBI Taxonomy" id="62101"/>
    <lineage>
        <taxon>Bacteria</taxon>
        <taxon>Pseudomonadati</taxon>
        <taxon>Pseudomonadota</taxon>
        <taxon>Gammaproteobacteria</taxon>
        <taxon>Cellvibrionales</taxon>
        <taxon>Cellvibrionaceae</taxon>
        <taxon>Candidatus Endobugula</taxon>
    </lineage>
</organism>